<keyword evidence="5" id="KW-0539">Nucleus</keyword>
<keyword evidence="2" id="KW-0805">Transcription regulation</keyword>
<evidence type="ECO:0000256" key="4">
    <source>
        <dbReference type="ARBA" id="ARBA00023163"/>
    </source>
</evidence>
<gene>
    <name evidence="7" type="ORF">Tsubulata_037759</name>
</gene>
<name>A0A9Q0F8P5_9ROSI</name>
<evidence type="ECO:0000313" key="8">
    <source>
        <dbReference type="Proteomes" id="UP001141552"/>
    </source>
</evidence>
<dbReference type="InterPro" id="IPR015300">
    <property type="entry name" value="DNA-bd_pseudobarrel_sf"/>
</dbReference>
<comment type="caution">
    <text evidence="7">The sequence shown here is derived from an EMBL/GenBank/DDBJ whole genome shotgun (WGS) entry which is preliminary data.</text>
</comment>
<dbReference type="EMBL" id="JAKUCV010006518">
    <property type="protein sequence ID" value="KAJ4827003.1"/>
    <property type="molecule type" value="Genomic_DNA"/>
</dbReference>
<sequence length="161" mass="18726">MPLVFTRQSFEENVNRIEEILGTRCFRKEGRQISKNMNVPPNFAVRFDSLRMSHELRLETGNFDDGPFWMVRYTVYARNQAIIRGGWGLFRDENPINEEDIVLFEYIDNQNPRKMKVHILQPDGDSATLLLERLEAEENVEQLVPADLEDAVDGLLALNDQ</sequence>
<keyword evidence="3" id="KW-0238">DNA-binding</keyword>
<dbReference type="Gene3D" id="2.40.330.10">
    <property type="entry name" value="DNA-binding pseudobarrel domain"/>
    <property type="match status" value="1"/>
</dbReference>
<dbReference type="SUPFAM" id="SSF101936">
    <property type="entry name" value="DNA-binding pseudobarrel domain"/>
    <property type="match status" value="1"/>
</dbReference>
<dbReference type="Pfam" id="PF02362">
    <property type="entry name" value="B3"/>
    <property type="match status" value="1"/>
</dbReference>
<evidence type="ECO:0000256" key="3">
    <source>
        <dbReference type="ARBA" id="ARBA00023125"/>
    </source>
</evidence>
<evidence type="ECO:0000256" key="5">
    <source>
        <dbReference type="ARBA" id="ARBA00023242"/>
    </source>
</evidence>
<evidence type="ECO:0000259" key="6">
    <source>
        <dbReference type="PROSITE" id="PS50863"/>
    </source>
</evidence>
<dbReference type="CDD" id="cd10017">
    <property type="entry name" value="B3_DNA"/>
    <property type="match status" value="1"/>
</dbReference>
<proteinExistence type="predicted"/>
<reference evidence="7" key="1">
    <citation type="submission" date="2022-02" db="EMBL/GenBank/DDBJ databases">
        <authorList>
            <person name="Henning P.M."/>
            <person name="McCubbin A.G."/>
            <person name="Shore J.S."/>
        </authorList>
    </citation>
    <scope>NUCLEOTIDE SEQUENCE</scope>
    <source>
        <strain evidence="7">F60SS</strain>
        <tissue evidence="7">Leaves</tissue>
    </source>
</reference>
<dbReference type="SMART" id="SM01019">
    <property type="entry name" value="B3"/>
    <property type="match status" value="1"/>
</dbReference>
<evidence type="ECO:0000256" key="2">
    <source>
        <dbReference type="ARBA" id="ARBA00023015"/>
    </source>
</evidence>
<dbReference type="AlphaFoldDB" id="A0A9Q0F8P5"/>
<organism evidence="7 8">
    <name type="scientific">Turnera subulata</name>
    <dbReference type="NCBI Taxonomy" id="218843"/>
    <lineage>
        <taxon>Eukaryota</taxon>
        <taxon>Viridiplantae</taxon>
        <taxon>Streptophyta</taxon>
        <taxon>Embryophyta</taxon>
        <taxon>Tracheophyta</taxon>
        <taxon>Spermatophyta</taxon>
        <taxon>Magnoliopsida</taxon>
        <taxon>eudicotyledons</taxon>
        <taxon>Gunneridae</taxon>
        <taxon>Pentapetalae</taxon>
        <taxon>rosids</taxon>
        <taxon>fabids</taxon>
        <taxon>Malpighiales</taxon>
        <taxon>Passifloraceae</taxon>
        <taxon>Turnera</taxon>
    </lineage>
</organism>
<evidence type="ECO:0000256" key="1">
    <source>
        <dbReference type="ARBA" id="ARBA00004123"/>
    </source>
</evidence>
<feature type="domain" description="TF-B3" evidence="6">
    <location>
        <begin position="22"/>
        <end position="123"/>
    </location>
</feature>
<dbReference type="Proteomes" id="UP001141552">
    <property type="component" value="Unassembled WGS sequence"/>
</dbReference>
<accession>A0A9Q0F8P5</accession>
<keyword evidence="4" id="KW-0804">Transcription</keyword>
<keyword evidence="8" id="KW-1185">Reference proteome</keyword>
<protein>
    <recommendedName>
        <fullName evidence="6">TF-B3 domain-containing protein</fullName>
    </recommendedName>
</protein>
<dbReference type="GO" id="GO:0005634">
    <property type="term" value="C:nucleus"/>
    <property type="evidence" value="ECO:0007669"/>
    <property type="project" value="UniProtKB-SubCell"/>
</dbReference>
<dbReference type="InterPro" id="IPR003340">
    <property type="entry name" value="B3_DNA-bd"/>
</dbReference>
<dbReference type="PROSITE" id="PS50863">
    <property type="entry name" value="B3"/>
    <property type="match status" value="1"/>
</dbReference>
<comment type="subcellular location">
    <subcellularLocation>
        <location evidence="1">Nucleus</location>
    </subcellularLocation>
</comment>
<dbReference type="GO" id="GO:0003677">
    <property type="term" value="F:DNA binding"/>
    <property type="evidence" value="ECO:0007669"/>
    <property type="project" value="UniProtKB-KW"/>
</dbReference>
<reference evidence="7" key="2">
    <citation type="journal article" date="2023" name="Plants (Basel)">
        <title>Annotation of the Turnera subulata (Passifloraceae) Draft Genome Reveals the S-Locus Evolved after the Divergence of Turneroideae from Passifloroideae in a Stepwise Manner.</title>
        <authorList>
            <person name="Henning P.M."/>
            <person name="Roalson E.H."/>
            <person name="Mir W."/>
            <person name="McCubbin A.G."/>
            <person name="Shore J.S."/>
        </authorList>
    </citation>
    <scope>NUCLEOTIDE SEQUENCE</scope>
    <source>
        <strain evidence="7">F60SS</strain>
    </source>
</reference>
<evidence type="ECO:0000313" key="7">
    <source>
        <dbReference type="EMBL" id="KAJ4827003.1"/>
    </source>
</evidence>